<keyword evidence="1" id="KW-0119">Carbohydrate metabolism</keyword>
<dbReference type="InterPro" id="IPR017853">
    <property type="entry name" value="GH"/>
</dbReference>
<sequence>MRGGIEGELMKYALLAVALGLAATIAAPSHARDASQRWTPAEAKAWYAKQQWPLGSNYLPSDAINQLEMWQADTFDPSRIDQEFGWAQQAGMTTMRVFLHDLLWQQDAAGFKQRIDTFLAIADKHGIKPIFVLFDSCWDPEPKLGPQHPPIPGVHNSGWVQSPGVAMTDPSQYPRLEQYVKDIVGSFAKDKRILAWDVWNEPDNPGGGNYDAREPKDKISHVATLLPQVFKWARSAAPVQPLTSGLWHDDDWTDPAKLNAVERTQLEQSDVISFHDYSWPETFAGRVKQLQTYGRPLICTEYMARGNGSTIDGVLPIAKKADVGMVNWGFVLGKSQTNMPWDSWQRPYTMAPPTLWFHDLFHADGKPYRQREIDILRSLSHAPRGTVPADALTFPMQAAGAGR</sequence>
<keyword evidence="1" id="KW-0858">Xylan degradation</keyword>
<reference evidence="1 2" key="1">
    <citation type="journal article" date="2015" name="Antonie Van Leeuwenhoek">
        <title>A phylogenomic and molecular marker based taxonomic framework for the order Xanthomonadales: proposal to transfer the families Algiphilaceae and Solimonadaceae to the order Nevskiales ord. nov. and to create a new family within the order Xanthomonadales, the family Rhodanobacteraceae fam. nov., containing the genus Rhodanobacter and its closest relatives.</title>
        <authorList>
            <person name="Naushad S."/>
            <person name="Adeolu M."/>
            <person name="Wong S."/>
            <person name="Sohail M."/>
            <person name="Schellhorn H.E."/>
            <person name="Gupta R.S."/>
        </authorList>
    </citation>
    <scope>NUCLEOTIDE SEQUENCE [LARGE SCALE GENOMIC DNA]</scope>
    <source>
        <strain evidence="1 2">DSM 16301</strain>
    </source>
</reference>
<dbReference type="GO" id="GO:0016798">
    <property type="term" value="F:hydrolase activity, acting on glycosyl bonds"/>
    <property type="evidence" value="ECO:0007669"/>
    <property type="project" value="UniProtKB-KW"/>
</dbReference>
<dbReference type="EMBL" id="JPLA01000023">
    <property type="protein sequence ID" value="KLD64009.1"/>
    <property type="molecule type" value="Genomic_DNA"/>
</dbReference>
<dbReference type="Proteomes" id="UP000035481">
    <property type="component" value="Unassembled WGS sequence"/>
</dbReference>
<evidence type="ECO:0000313" key="1">
    <source>
        <dbReference type="EMBL" id="KLD64009.1"/>
    </source>
</evidence>
<keyword evidence="1" id="KW-0326">Glycosidase</keyword>
<dbReference type="PATRIC" id="fig|1440762.4.peg.1277"/>
<proteinExistence type="predicted"/>
<dbReference type="SUPFAM" id="SSF51445">
    <property type="entry name" value="(Trans)glycosidases"/>
    <property type="match status" value="1"/>
</dbReference>
<gene>
    <name evidence="1" type="ORF">Y882_08910</name>
</gene>
<comment type="caution">
    <text evidence="1">The sequence shown here is derived from an EMBL/GenBank/DDBJ whole genome shotgun (WGS) entry which is preliminary data.</text>
</comment>
<name>A0A0G9H452_9GAMM</name>
<dbReference type="Gene3D" id="3.20.20.80">
    <property type="entry name" value="Glycosidases"/>
    <property type="match status" value="1"/>
</dbReference>
<protein>
    <submittedName>
        <fullName evidence="1">1,4-beta-xylanase</fullName>
    </submittedName>
</protein>
<keyword evidence="1" id="KW-0378">Hydrolase</keyword>
<accession>A0A0G9H452</accession>
<evidence type="ECO:0000313" key="2">
    <source>
        <dbReference type="Proteomes" id="UP000035481"/>
    </source>
</evidence>
<dbReference type="AlphaFoldDB" id="A0A0G9H452"/>
<dbReference type="GO" id="GO:0045493">
    <property type="term" value="P:xylan catabolic process"/>
    <property type="evidence" value="ECO:0007669"/>
    <property type="project" value="UniProtKB-KW"/>
</dbReference>
<dbReference type="STRING" id="1440762.Y882_08910"/>
<organism evidence="1 2">
    <name type="scientific">Dyella japonica DSM 16301</name>
    <dbReference type="NCBI Taxonomy" id="1440762"/>
    <lineage>
        <taxon>Bacteria</taxon>
        <taxon>Pseudomonadati</taxon>
        <taxon>Pseudomonadota</taxon>
        <taxon>Gammaproteobacteria</taxon>
        <taxon>Lysobacterales</taxon>
        <taxon>Rhodanobacteraceae</taxon>
        <taxon>Dyella</taxon>
    </lineage>
</organism>
<keyword evidence="1" id="KW-0624">Polysaccharide degradation</keyword>